<evidence type="ECO:0000313" key="1">
    <source>
        <dbReference type="EMBL" id="EAR96185.2"/>
    </source>
</evidence>
<sequence>MYQKISEDNYLNEQILSPIRVSYNIKEDNENSNFTITQIYAENQSFELDQQNKLDQDTWQLVFKKKKFEIIIPDFAPKYCKCKNTKCIIKIDPSLKFLYYSCPLFYPSQSKGCKYYNFFEYDQIMYLKLHHSNKIPNEVFDNMKIKKNQKYYIYSFDKEKGRKKEKI</sequence>
<dbReference type="AlphaFoldDB" id="I7M1E7"/>
<gene>
    <name evidence="1" type="ORF">TTHERM_00129620</name>
</gene>
<dbReference type="RefSeq" id="XP_001016430.2">
    <property type="nucleotide sequence ID" value="XM_001016430.2"/>
</dbReference>
<dbReference type="KEGG" id="tet:TTHERM_00129620"/>
<protein>
    <submittedName>
        <fullName evidence="1">Uncharacterized protein</fullName>
    </submittedName>
</protein>
<organism evidence="1 2">
    <name type="scientific">Tetrahymena thermophila (strain SB210)</name>
    <dbReference type="NCBI Taxonomy" id="312017"/>
    <lineage>
        <taxon>Eukaryota</taxon>
        <taxon>Sar</taxon>
        <taxon>Alveolata</taxon>
        <taxon>Ciliophora</taxon>
        <taxon>Intramacronucleata</taxon>
        <taxon>Oligohymenophorea</taxon>
        <taxon>Hymenostomatida</taxon>
        <taxon>Tetrahymenina</taxon>
        <taxon>Tetrahymenidae</taxon>
        <taxon>Tetrahymena</taxon>
    </lineage>
</organism>
<dbReference type="Proteomes" id="UP000009168">
    <property type="component" value="Unassembled WGS sequence"/>
</dbReference>
<reference evidence="2" key="1">
    <citation type="journal article" date="2006" name="PLoS Biol.">
        <title>Macronuclear genome sequence of the ciliate Tetrahymena thermophila, a model eukaryote.</title>
        <authorList>
            <person name="Eisen J.A."/>
            <person name="Coyne R.S."/>
            <person name="Wu M."/>
            <person name="Wu D."/>
            <person name="Thiagarajan M."/>
            <person name="Wortman J.R."/>
            <person name="Badger J.H."/>
            <person name="Ren Q."/>
            <person name="Amedeo P."/>
            <person name="Jones K.M."/>
            <person name="Tallon L.J."/>
            <person name="Delcher A.L."/>
            <person name="Salzberg S.L."/>
            <person name="Silva J.C."/>
            <person name="Haas B.J."/>
            <person name="Majoros W.H."/>
            <person name="Farzad M."/>
            <person name="Carlton J.M."/>
            <person name="Smith R.K. Jr."/>
            <person name="Garg J."/>
            <person name="Pearlman R.E."/>
            <person name="Karrer K.M."/>
            <person name="Sun L."/>
            <person name="Manning G."/>
            <person name="Elde N.C."/>
            <person name="Turkewitz A.P."/>
            <person name="Asai D.J."/>
            <person name="Wilkes D.E."/>
            <person name="Wang Y."/>
            <person name="Cai H."/>
            <person name="Collins K."/>
            <person name="Stewart B.A."/>
            <person name="Lee S.R."/>
            <person name="Wilamowska K."/>
            <person name="Weinberg Z."/>
            <person name="Ruzzo W.L."/>
            <person name="Wloga D."/>
            <person name="Gaertig J."/>
            <person name="Frankel J."/>
            <person name="Tsao C.-C."/>
            <person name="Gorovsky M.A."/>
            <person name="Keeling P.J."/>
            <person name="Waller R.F."/>
            <person name="Patron N.J."/>
            <person name="Cherry J.M."/>
            <person name="Stover N.A."/>
            <person name="Krieger C.J."/>
            <person name="del Toro C."/>
            <person name="Ryder H.F."/>
            <person name="Williamson S.C."/>
            <person name="Barbeau R.A."/>
            <person name="Hamilton E.P."/>
            <person name="Orias E."/>
        </authorList>
    </citation>
    <scope>NUCLEOTIDE SEQUENCE [LARGE SCALE GENOMIC DNA]</scope>
    <source>
        <strain evidence="2">SB210</strain>
    </source>
</reference>
<dbReference type="InParanoid" id="I7M1E7"/>
<evidence type="ECO:0000313" key="2">
    <source>
        <dbReference type="Proteomes" id="UP000009168"/>
    </source>
</evidence>
<accession>I7M1E7</accession>
<keyword evidence="2" id="KW-1185">Reference proteome</keyword>
<proteinExistence type="predicted"/>
<dbReference type="EMBL" id="GG662699">
    <property type="protein sequence ID" value="EAR96185.2"/>
    <property type="molecule type" value="Genomic_DNA"/>
</dbReference>
<name>I7M1E7_TETTS</name>
<dbReference type="GeneID" id="7846244"/>